<dbReference type="STRING" id="1703345.A3860_27905"/>
<reference evidence="1 2" key="1">
    <citation type="submission" date="2016-03" db="EMBL/GenBank/DDBJ databases">
        <title>Niastella vici sp. nov., isolated from farmland soil.</title>
        <authorList>
            <person name="Chen L."/>
            <person name="Wang D."/>
            <person name="Yang S."/>
            <person name="Wang G."/>
        </authorList>
    </citation>
    <scope>NUCLEOTIDE SEQUENCE [LARGE SCALE GENOMIC DNA]</scope>
    <source>
        <strain evidence="1 2">DJ57</strain>
    </source>
</reference>
<sequence>MWEIKAQIYSAVSLVYDNRQLTISLGIFVKPMSAVPVSEGSYKKRLYGKIEQKHFKKTIVECGIISE</sequence>
<proteinExistence type="predicted"/>
<accession>A0A1V9FW15</accession>
<protein>
    <submittedName>
        <fullName evidence="1">Uncharacterized protein</fullName>
    </submittedName>
</protein>
<evidence type="ECO:0000313" key="1">
    <source>
        <dbReference type="EMBL" id="OQP62520.1"/>
    </source>
</evidence>
<name>A0A1V9FW15_9BACT</name>
<dbReference type="AlphaFoldDB" id="A0A1V9FW15"/>
<organism evidence="1 2">
    <name type="scientific">Niastella vici</name>
    <dbReference type="NCBI Taxonomy" id="1703345"/>
    <lineage>
        <taxon>Bacteria</taxon>
        <taxon>Pseudomonadati</taxon>
        <taxon>Bacteroidota</taxon>
        <taxon>Chitinophagia</taxon>
        <taxon>Chitinophagales</taxon>
        <taxon>Chitinophagaceae</taxon>
        <taxon>Niastella</taxon>
    </lineage>
</organism>
<gene>
    <name evidence="1" type="ORF">A3860_27905</name>
</gene>
<comment type="caution">
    <text evidence="1">The sequence shown here is derived from an EMBL/GenBank/DDBJ whole genome shotgun (WGS) entry which is preliminary data.</text>
</comment>
<evidence type="ECO:0000313" key="2">
    <source>
        <dbReference type="Proteomes" id="UP000192796"/>
    </source>
</evidence>
<keyword evidence="2" id="KW-1185">Reference proteome</keyword>
<dbReference type="Proteomes" id="UP000192796">
    <property type="component" value="Unassembled WGS sequence"/>
</dbReference>
<dbReference type="EMBL" id="LVYD01000050">
    <property type="protein sequence ID" value="OQP62520.1"/>
    <property type="molecule type" value="Genomic_DNA"/>
</dbReference>